<evidence type="ECO:0000256" key="3">
    <source>
        <dbReference type="ARBA" id="ARBA00022840"/>
    </source>
</evidence>
<dbReference type="InterPro" id="IPR003439">
    <property type="entry name" value="ABC_transporter-like_ATP-bd"/>
</dbReference>
<dbReference type="SMART" id="SM00382">
    <property type="entry name" value="AAA"/>
    <property type="match status" value="1"/>
</dbReference>
<dbReference type="PANTHER" id="PTHR42939:SF1">
    <property type="entry name" value="ABC TRANSPORTER ATP-BINDING PROTEIN ALBC-RELATED"/>
    <property type="match status" value="1"/>
</dbReference>
<dbReference type="Proteomes" id="UP000823896">
    <property type="component" value="Unassembled WGS sequence"/>
</dbReference>
<feature type="domain" description="ABC transporter" evidence="4">
    <location>
        <begin position="2"/>
        <end position="197"/>
    </location>
</feature>
<dbReference type="Gene3D" id="3.40.50.300">
    <property type="entry name" value="P-loop containing nucleotide triphosphate hydrolases"/>
    <property type="match status" value="1"/>
</dbReference>
<organism evidence="5 6">
    <name type="scientific">Candidatus Merdibacter merdavium</name>
    <dbReference type="NCBI Taxonomy" id="2838692"/>
    <lineage>
        <taxon>Bacteria</taxon>
        <taxon>Bacillati</taxon>
        <taxon>Bacillota</taxon>
        <taxon>Erysipelotrichia</taxon>
        <taxon>Erysipelotrichales</taxon>
        <taxon>Erysipelotrichaceae</taxon>
        <taxon>Merdibacter</taxon>
    </lineage>
</organism>
<dbReference type="InterPro" id="IPR017871">
    <property type="entry name" value="ABC_transporter-like_CS"/>
</dbReference>
<dbReference type="GO" id="GO:0005524">
    <property type="term" value="F:ATP binding"/>
    <property type="evidence" value="ECO:0007669"/>
    <property type="project" value="UniProtKB-KW"/>
</dbReference>
<dbReference type="GO" id="GO:0016887">
    <property type="term" value="F:ATP hydrolysis activity"/>
    <property type="evidence" value="ECO:0007669"/>
    <property type="project" value="InterPro"/>
</dbReference>
<dbReference type="PANTHER" id="PTHR42939">
    <property type="entry name" value="ABC TRANSPORTER ATP-BINDING PROTEIN ALBC-RELATED"/>
    <property type="match status" value="1"/>
</dbReference>
<evidence type="ECO:0000256" key="2">
    <source>
        <dbReference type="ARBA" id="ARBA00022741"/>
    </source>
</evidence>
<dbReference type="PROSITE" id="PS00211">
    <property type="entry name" value="ABC_TRANSPORTER_1"/>
    <property type="match status" value="1"/>
</dbReference>
<dbReference type="InterPro" id="IPR003593">
    <property type="entry name" value="AAA+_ATPase"/>
</dbReference>
<dbReference type="AlphaFoldDB" id="A0A9D2SX28"/>
<dbReference type="PROSITE" id="PS50893">
    <property type="entry name" value="ABC_TRANSPORTER_2"/>
    <property type="match status" value="1"/>
</dbReference>
<dbReference type="EMBL" id="DWWM01000051">
    <property type="protein sequence ID" value="HJC37050.1"/>
    <property type="molecule type" value="Genomic_DNA"/>
</dbReference>
<dbReference type="SUPFAM" id="SSF52540">
    <property type="entry name" value="P-loop containing nucleoside triphosphate hydrolases"/>
    <property type="match status" value="1"/>
</dbReference>
<keyword evidence="2" id="KW-0547">Nucleotide-binding</keyword>
<gene>
    <name evidence="5" type="ORF">H9702_07990</name>
</gene>
<sequence length="197" mass="22360">MVKISDLSKKFKQNVVFAHLNLEIEDGELIHLAGINGSGKSTLFKMICGIEEPDSGKIMLKSGAQIGALIENPSYIENENILYNLKFLANLNGNYHEEYVQELCKMFELDLYSKTHLKNYSLGMRQKVGIIQSVMEDQDLILLDEPVRGLDDRAVITFTKLVKDLHEKGKTIVIASHDEITGLEFTRKLRIENHLII</sequence>
<dbReference type="Pfam" id="PF00005">
    <property type="entry name" value="ABC_tran"/>
    <property type="match status" value="1"/>
</dbReference>
<comment type="caution">
    <text evidence="5">The sequence shown here is derived from an EMBL/GenBank/DDBJ whole genome shotgun (WGS) entry which is preliminary data.</text>
</comment>
<dbReference type="InterPro" id="IPR027417">
    <property type="entry name" value="P-loop_NTPase"/>
</dbReference>
<evidence type="ECO:0000313" key="6">
    <source>
        <dbReference type="Proteomes" id="UP000823896"/>
    </source>
</evidence>
<evidence type="ECO:0000259" key="4">
    <source>
        <dbReference type="PROSITE" id="PS50893"/>
    </source>
</evidence>
<keyword evidence="3 5" id="KW-0067">ATP-binding</keyword>
<dbReference type="CDD" id="cd03230">
    <property type="entry name" value="ABC_DR_subfamily_A"/>
    <property type="match status" value="1"/>
</dbReference>
<name>A0A9D2SX28_9FIRM</name>
<reference evidence="5" key="1">
    <citation type="journal article" date="2021" name="PeerJ">
        <title>Extensive microbial diversity within the chicken gut microbiome revealed by metagenomics and culture.</title>
        <authorList>
            <person name="Gilroy R."/>
            <person name="Ravi A."/>
            <person name="Getino M."/>
            <person name="Pursley I."/>
            <person name="Horton D.L."/>
            <person name="Alikhan N.F."/>
            <person name="Baker D."/>
            <person name="Gharbi K."/>
            <person name="Hall N."/>
            <person name="Watson M."/>
            <person name="Adriaenssens E.M."/>
            <person name="Foster-Nyarko E."/>
            <person name="Jarju S."/>
            <person name="Secka A."/>
            <person name="Antonio M."/>
            <person name="Oren A."/>
            <person name="Chaudhuri R.R."/>
            <person name="La Ragione R."/>
            <person name="Hildebrand F."/>
            <person name="Pallen M.J."/>
        </authorList>
    </citation>
    <scope>NUCLEOTIDE SEQUENCE</scope>
    <source>
        <strain evidence="5">CHK187-11901</strain>
    </source>
</reference>
<evidence type="ECO:0000313" key="5">
    <source>
        <dbReference type="EMBL" id="HJC37050.1"/>
    </source>
</evidence>
<reference evidence="5" key="2">
    <citation type="submission" date="2021-04" db="EMBL/GenBank/DDBJ databases">
        <authorList>
            <person name="Gilroy R."/>
        </authorList>
    </citation>
    <scope>NUCLEOTIDE SEQUENCE</scope>
    <source>
        <strain evidence="5">CHK187-11901</strain>
    </source>
</reference>
<protein>
    <submittedName>
        <fullName evidence="5">ABC transporter ATP-binding protein</fullName>
    </submittedName>
</protein>
<accession>A0A9D2SX28</accession>
<evidence type="ECO:0000256" key="1">
    <source>
        <dbReference type="ARBA" id="ARBA00022448"/>
    </source>
</evidence>
<keyword evidence="1" id="KW-0813">Transport</keyword>
<dbReference type="InterPro" id="IPR051782">
    <property type="entry name" value="ABC_Transporter_VariousFunc"/>
</dbReference>
<proteinExistence type="predicted"/>